<feature type="chain" id="PRO_5013312815" description="Secreted protein" evidence="1">
    <location>
        <begin position="18"/>
        <end position="169"/>
    </location>
</feature>
<organism evidence="2">
    <name type="scientific">Diplonema papillatum</name>
    <dbReference type="NCBI Taxonomy" id="91374"/>
    <lineage>
        <taxon>Eukaryota</taxon>
        <taxon>Discoba</taxon>
        <taxon>Euglenozoa</taxon>
        <taxon>Diplonemea</taxon>
        <taxon>Diplonemidae</taxon>
        <taxon>Diplonema</taxon>
    </lineage>
</organism>
<geneLocation type="mitochondrion" evidence="2"/>
<accession>A0A1L6C400</accession>
<feature type="signal peptide" evidence="1">
    <location>
        <begin position="1"/>
        <end position="17"/>
    </location>
</feature>
<keyword evidence="1" id="KW-0732">Signal</keyword>
<sequence>MVWQCTATWWGATTGWAAEHSSYGVVLSTAILSTESISVAVASHIVLRASHVVDAWAVVCGTVWSVQWTTWSTTWCTQLMLRTSCASTVSTLATSHPWIPGALQDTAALFCTDGESLQSTTPLWLDWCTPAGVLSKEYQHLGFFFFFFDVLLGLRSAVASTHEGLRFFF</sequence>
<name>A0A1L6C400_9EUGL</name>
<evidence type="ECO:0000313" key="2">
    <source>
        <dbReference type="EMBL" id="APQ44791.1"/>
    </source>
</evidence>
<keyword evidence="2" id="KW-0496">Mitochondrion</keyword>
<dbReference type="AlphaFoldDB" id="A0A1L6C400"/>
<evidence type="ECO:0000256" key="1">
    <source>
        <dbReference type="SAM" id="SignalP"/>
    </source>
</evidence>
<gene>
    <name evidence="2" type="primary">y2</name>
</gene>
<proteinExistence type="predicted"/>
<reference evidence="2" key="1">
    <citation type="journal article" date="2016" name="Nucleic Acids Res.">
        <title>Novel modes of RNA editing in mitochondria.</title>
        <authorList>
            <person name="Moreira S."/>
            <person name="Valach M."/>
            <person name="Aoulad-Aissa M."/>
            <person name="Otto C."/>
            <person name="Burger G."/>
        </authorList>
    </citation>
    <scope>NUCLEOTIDE SEQUENCE</scope>
    <source>
        <strain evidence="2">ATCC 50162</strain>
    </source>
</reference>
<dbReference type="EMBL" id="KU341374">
    <property type="protein sequence ID" value="APQ44791.1"/>
    <property type="molecule type" value="Transcribed_RNA"/>
</dbReference>
<evidence type="ECO:0008006" key="3">
    <source>
        <dbReference type="Google" id="ProtNLM"/>
    </source>
</evidence>
<protein>
    <recommendedName>
        <fullName evidence="3">Secreted protein</fullName>
    </recommendedName>
</protein>